<evidence type="ECO:0000313" key="2">
    <source>
        <dbReference type="EMBL" id="CAD6447694.1"/>
    </source>
</evidence>
<name>A0A8H2VYR2_9HELO</name>
<feature type="compositionally biased region" description="Basic and acidic residues" evidence="1">
    <location>
        <begin position="1"/>
        <end position="25"/>
    </location>
</feature>
<sequence length="166" mass="19635">MRSDEVRGGSREGAGRAEKRPRGPPREQYIWNGHMQFLGRVTGIAIRLQRYLRSGSKGLLRGFKDSLERFIEDRDKVPRFEGFFDPCHRRLPVLERPRDATIPRNTRDILIARRFIVAIVFKLFKNIHAINLHQLHNCTLLRYLFDFSTFETVRSVGYCIPYLWHH</sequence>
<gene>
    <name evidence="2" type="ORF">SCLTRI_LOCUS7488</name>
</gene>
<comment type="caution">
    <text evidence="2">The sequence shown here is derived from an EMBL/GenBank/DDBJ whole genome shotgun (WGS) entry which is preliminary data.</text>
</comment>
<dbReference type="AlphaFoldDB" id="A0A8H2VYR2"/>
<reference evidence="2" key="1">
    <citation type="submission" date="2020-10" db="EMBL/GenBank/DDBJ databases">
        <authorList>
            <person name="Kusch S."/>
        </authorList>
    </citation>
    <scope>NUCLEOTIDE SEQUENCE</scope>
    <source>
        <strain evidence="2">SwB9</strain>
    </source>
</reference>
<keyword evidence="3" id="KW-1185">Reference proteome</keyword>
<proteinExistence type="predicted"/>
<organism evidence="2 3">
    <name type="scientific">Sclerotinia trifoliorum</name>
    <dbReference type="NCBI Taxonomy" id="28548"/>
    <lineage>
        <taxon>Eukaryota</taxon>
        <taxon>Fungi</taxon>
        <taxon>Dikarya</taxon>
        <taxon>Ascomycota</taxon>
        <taxon>Pezizomycotina</taxon>
        <taxon>Leotiomycetes</taxon>
        <taxon>Helotiales</taxon>
        <taxon>Sclerotiniaceae</taxon>
        <taxon>Sclerotinia</taxon>
    </lineage>
</organism>
<feature type="region of interest" description="Disordered" evidence="1">
    <location>
        <begin position="1"/>
        <end position="26"/>
    </location>
</feature>
<evidence type="ECO:0000256" key="1">
    <source>
        <dbReference type="SAM" id="MobiDB-lite"/>
    </source>
</evidence>
<evidence type="ECO:0000313" key="3">
    <source>
        <dbReference type="Proteomes" id="UP000624404"/>
    </source>
</evidence>
<accession>A0A8H2VYR2</accession>
<protein>
    <submittedName>
        <fullName evidence="2">C6e91284-5bf2-46f8-b0ac-8681b6b8cf53</fullName>
    </submittedName>
</protein>
<dbReference type="Proteomes" id="UP000624404">
    <property type="component" value="Unassembled WGS sequence"/>
</dbReference>
<dbReference type="EMBL" id="CAJHIA010000030">
    <property type="protein sequence ID" value="CAD6447694.1"/>
    <property type="molecule type" value="Genomic_DNA"/>
</dbReference>